<dbReference type="GO" id="GO:0050660">
    <property type="term" value="F:flavin adenine dinucleotide binding"/>
    <property type="evidence" value="ECO:0007669"/>
    <property type="project" value="InterPro"/>
</dbReference>
<dbReference type="Pfam" id="PF00441">
    <property type="entry name" value="Acyl-CoA_dh_1"/>
    <property type="match status" value="1"/>
</dbReference>
<dbReference type="PANTHER" id="PTHR43884">
    <property type="entry name" value="ACYL-COA DEHYDROGENASE"/>
    <property type="match status" value="1"/>
</dbReference>
<accession>A0A3N2E0H9</accession>
<comment type="similarity">
    <text evidence="2">Belongs to the acyl-CoA dehydrogenase family.</text>
</comment>
<keyword evidence="3" id="KW-0285">Flavoprotein</keyword>
<evidence type="ECO:0000313" key="9">
    <source>
        <dbReference type="Proteomes" id="UP000275394"/>
    </source>
</evidence>
<dbReference type="InterPro" id="IPR036250">
    <property type="entry name" value="AcylCo_DH-like_C"/>
</dbReference>
<reference evidence="8 9" key="1">
    <citation type="submission" date="2018-11" db="EMBL/GenBank/DDBJ databases">
        <title>Genomic Encyclopedia of Type Strains, Phase IV (KMG-IV): sequencing the most valuable type-strain genomes for metagenomic binning, comparative biology and taxonomic classification.</title>
        <authorList>
            <person name="Goeker M."/>
        </authorList>
    </citation>
    <scope>NUCLEOTIDE SEQUENCE [LARGE SCALE GENOMIC DNA]</scope>
    <source>
        <strain evidence="8 9">DSM 100316</strain>
    </source>
</reference>
<name>A0A3N2E0H9_9GAMM</name>
<keyword evidence="5" id="KW-0560">Oxidoreductase</keyword>
<evidence type="ECO:0000259" key="7">
    <source>
        <dbReference type="Pfam" id="PF02771"/>
    </source>
</evidence>
<evidence type="ECO:0000256" key="2">
    <source>
        <dbReference type="ARBA" id="ARBA00009347"/>
    </source>
</evidence>
<evidence type="ECO:0000259" key="6">
    <source>
        <dbReference type="Pfam" id="PF00441"/>
    </source>
</evidence>
<dbReference type="GO" id="GO:0003995">
    <property type="term" value="F:acyl-CoA dehydrogenase activity"/>
    <property type="evidence" value="ECO:0007669"/>
    <property type="project" value="TreeGrafter"/>
</dbReference>
<dbReference type="InterPro" id="IPR013786">
    <property type="entry name" value="AcylCoA_DH/ox_N"/>
</dbReference>
<dbReference type="SUPFAM" id="SSF47203">
    <property type="entry name" value="Acyl-CoA dehydrogenase C-terminal domain-like"/>
    <property type="match status" value="1"/>
</dbReference>
<feature type="domain" description="Acyl-CoA dehydrogenase/oxidase N-terminal" evidence="7">
    <location>
        <begin position="6"/>
        <end position="117"/>
    </location>
</feature>
<evidence type="ECO:0000256" key="5">
    <source>
        <dbReference type="ARBA" id="ARBA00023002"/>
    </source>
</evidence>
<dbReference type="Pfam" id="PF02771">
    <property type="entry name" value="Acyl-CoA_dh_N"/>
    <property type="match status" value="1"/>
</dbReference>
<dbReference type="RefSeq" id="WP_123711509.1">
    <property type="nucleotide sequence ID" value="NZ_RKHR01000003.1"/>
</dbReference>
<organism evidence="8 9">
    <name type="scientific">Sinobacterium caligoides</name>
    <dbReference type="NCBI Taxonomy" id="933926"/>
    <lineage>
        <taxon>Bacteria</taxon>
        <taxon>Pseudomonadati</taxon>
        <taxon>Pseudomonadota</taxon>
        <taxon>Gammaproteobacteria</taxon>
        <taxon>Cellvibrionales</taxon>
        <taxon>Spongiibacteraceae</taxon>
        <taxon>Sinobacterium</taxon>
    </lineage>
</organism>
<evidence type="ECO:0000256" key="3">
    <source>
        <dbReference type="ARBA" id="ARBA00022630"/>
    </source>
</evidence>
<keyword evidence="4" id="KW-0274">FAD</keyword>
<dbReference type="OrthoDB" id="7053515at2"/>
<comment type="caution">
    <text evidence="8">The sequence shown here is derived from an EMBL/GenBank/DDBJ whole genome shotgun (WGS) entry which is preliminary data.</text>
</comment>
<dbReference type="InterPro" id="IPR009075">
    <property type="entry name" value="AcylCo_DH/oxidase_C"/>
</dbReference>
<proteinExistence type="inferred from homology"/>
<dbReference type="Gene3D" id="1.10.540.10">
    <property type="entry name" value="Acyl-CoA dehydrogenase/oxidase, N-terminal domain"/>
    <property type="match status" value="1"/>
</dbReference>
<evidence type="ECO:0000256" key="1">
    <source>
        <dbReference type="ARBA" id="ARBA00001974"/>
    </source>
</evidence>
<gene>
    <name evidence="8" type="ORF">EDC56_1159</name>
</gene>
<dbReference type="PANTHER" id="PTHR43884:SF20">
    <property type="entry name" value="ACYL-COA DEHYDROGENASE FADE28"/>
    <property type="match status" value="1"/>
</dbReference>
<dbReference type="Proteomes" id="UP000275394">
    <property type="component" value="Unassembled WGS sequence"/>
</dbReference>
<feature type="domain" description="Acyl-CoA dehydrogenase/oxidase C-terminal" evidence="6">
    <location>
        <begin position="193"/>
        <end position="336"/>
    </location>
</feature>
<evidence type="ECO:0000313" key="8">
    <source>
        <dbReference type="EMBL" id="ROS05613.1"/>
    </source>
</evidence>
<comment type="cofactor">
    <cofactor evidence="1">
        <name>FAD</name>
        <dbReference type="ChEBI" id="CHEBI:57692"/>
    </cofactor>
</comment>
<dbReference type="EMBL" id="RKHR01000003">
    <property type="protein sequence ID" value="ROS05613.1"/>
    <property type="molecule type" value="Genomic_DNA"/>
</dbReference>
<keyword evidence="9" id="KW-1185">Reference proteome</keyword>
<dbReference type="AlphaFoldDB" id="A0A3N2E0H9"/>
<sequence length="351" mass="38042">MDFTFNEDQLLFQEGVRDFLTNEVTPEKIRELWETDSGRSPALWGQLTELGLTGLTVPEAFGGMGMNELDFVLLAQECGYVALPEPLVQTVLVAVPTLVNSSNEDLKAKWLPQVAEGAATIAVGLEQNLLVEDAHIADLLLMEKNGNLYAVEQADVTLEYNQSVDPSRKLYQVSFDESRAMVVAEGDEAQALVNGALNRGALGCAAQALGLTQRMIDISVQYTSERTQFGVAIGTFQAVKHRMANVAVPLEYAKATVAQAAYAIANNVSSVDKNVSHAKSMACAASLLGAKNSIQVHGAMGYTWEVNLHIYMKRAWALDKTWGDQAFHKGRVAEAIFADDALLGAGNTFVR</sequence>
<evidence type="ECO:0000256" key="4">
    <source>
        <dbReference type="ARBA" id="ARBA00022827"/>
    </source>
</evidence>
<dbReference type="InterPro" id="IPR037069">
    <property type="entry name" value="AcylCoA_DH/ox_N_sf"/>
</dbReference>
<protein>
    <submittedName>
        <fullName evidence="8">Alkylation response protein AidB-like acyl-CoA dehydrogenase</fullName>
    </submittedName>
</protein>
<dbReference type="SUPFAM" id="SSF56645">
    <property type="entry name" value="Acyl-CoA dehydrogenase NM domain-like"/>
    <property type="match status" value="1"/>
</dbReference>
<dbReference type="InterPro" id="IPR009100">
    <property type="entry name" value="AcylCoA_DH/oxidase_NM_dom_sf"/>
</dbReference>
<dbReference type="Gene3D" id="1.20.140.10">
    <property type="entry name" value="Butyryl-CoA Dehydrogenase, subunit A, domain 3"/>
    <property type="match status" value="1"/>
</dbReference>